<name>A0A3P6SJM9_CYLGO</name>
<evidence type="ECO:0000313" key="1">
    <source>
        <dbReference type="EMBL" id="VDK76152.1"/>
    </source>
</evidence>
<accession>A0A3P6SJM9</accession>
<dbReference type="AlphaFoldDB" id="A0A3P6SJM9"/>
<proteinExistence type="predicted"/>
<protein>
    <submittedName>
        <fullName evidence="1">Uncharacterized protein</fullName>
    </submittedName>
</protein>
<sequence>MAYRDYLHLREIPLAELKNAVGNMQLLRLVNLGYHLKKYPLKKGKQLPNIKSFVFDKLAQSGVGKLQGWNPLVSNIPSLSKTSKFGKLPKIFRDVKRPGRSDGGYTWPGIPEMDRELERLGAEAETAGAKAALELRQKEAAKTKVCGNPLTKALNPPSSKPEVPKVLTKELPKELPKLVSCEFFL</sequence>
<reference evidence="1 2" key="1">
    <citation type="submission" date="2018-11" db="EMBL/GenBank/DDBJ databases">
        <authorList>
            <consortium name="Pathogen Informatics"/>
        </authorList>
    </citation>
    <scope>NUCLEOTIDE SEQUENCE [LARGE SCALE GENOMIC DNA]</scope>
</reference>
<keyword evidence="2" id="KW-1185">Reference proteome</keyword>
<dbReference type="EMBL" id="UYRV01024742">
    <property type="protein sequence ID" value="VDK76152.1"/>
    <property type="molecule type" value="Genomic_DNA"/>
</dbReference>
<organism evidence="1 2">
    <name type="scientific">Cylicostephanus goldi</name>
    <name type="common">Nematode worm</name>
    <dbReference type="NCBI Taxonomy" id="71465"/>
    <lineage>
        <taxon>Eukaryota</taxon>
        <taxon>Metazoa</taxon>
        <taxon>Ecdysozoa</taxon>
        <taxon>Nematoda</taxon>
        <taxon>Chromadorea</taxon>
        <taxon>Rhabditida</taxon>
        <taxon>Rhabditina</taxon>
        <taxon>Rhabditomorpha</taxon>
        <taxon>Strongyloidea</taxon>
        <taxon>Strongylidae</taxon>
        <taxon>Cylicostephanus</taxon>
    </lineage>
</organism>
<gene>
    <name evidence="1" type="ORF">CGOC_LOCUS7206</name>
</gene>
<dbReference type="Proteomes" id="UP000271889">
    <property type="component" value="Unassembled WGS sequence"/>
</dbReference>
<evidence type="ECO:0000313" key="2">
    <source>
        <dbReference type="Proteomes" id="UP000271889"/>
    </source>
</evidence>